<dbReference type="CDD" id="cd05483">
    <property type="entry name" value="retropepsin_like_bacteria"/>
    <property type="match status" value="1"/>
</dbReference>
<dbReference type="Gene3D" id="2.40.70.10">
    <property type="entry name" value="Acid Proteases"/>
    <property type="match status" value="1"/>
</dbReference>
<dbReference type="Gene3D" id="1.25.40.10">
    <property type="entry name" value="Tetratricopeptide repeat domain"/>
    <property type="match status" value="1"/>
</dbReference>
<dbReference type="EMBL" id="JANCLU010000001">
    <property type="protein sequence ID" value="MCP8937160.1"/>
    <property type="molecule type" value="Genomic_DNA"/>
</dbReference>
<evidence type="ECO:0000313" key="2">
    <source>
        <dbReference type="Proteomes" id="UP001205890"/>
    </source>
</evidence>
<keyword evidence="1" id="KW-0645">Protease</keyword>
<dbReference type="SUPFAM" id="SSF50630">
    <property type="entry name" value="Acid proteases"/>
    <property type="match status" value="1"/>
</dbReference>
<name>A0ABT1L8V2_9HYPH</name>
<dbReference type="InterPro" id="IPR011990">
    <property type="entry name" value="TPR-like_helical_dom_sf"/>
</dbReference>
<dbReference type="GO" id="GO:0008233">
    <property type="term" value="F:peptidase activity"/>
    <property type="evidence" value="ECO:0007669"/>
    <property type="project" value="UniProtKB-KW"/>
</dbReference>
<accession>A0ABT1L8V2</accession>
<dbReference type="Proteomes" id="UP001205890">
    <property type="component" value="Unassembled WGS sequence"/>
</dbReference>
<organism evidence="1 2">
    <name type="scientific">Alsobacter ponti</name>
    <dbReference type="NCBI Taxonomy" id="2962936"/>
    <lineage>
        <taxon>Bacteria</taxon>
        <taxon>Pseudomonadati</taxon>
        <taxon>Pseudomonadota</taxon>
        <taxon>Alphaproteobacteria</taxon>
        <taxon>Hyphomicrobiales</taxon>
        <taxon>Alsobacteraceae</taxon>
        <taxon>Alsobacter</taxon>
    </lineage>
</organism>
<protein>
    <submittedName>
        <fullName evidence="1">Aspartyl protease family protein</fullName>
    </submittedName>
</protein>
<proteinExistence type="predicted"/>
<comment type="caution">
    <text evidence="1">The sequence shown here is derived from an EMBL/GenBank/DDBJ whole genome shotgun (WGS) entry which is preliminary data.</text>
</comment>
<dbReference type="InterPro" id="IPR021109">
    <property type="entry name" value="Peptidase_aspartic_dom_sf"/>
</dbReference>
<evidence type="ECO:0000313" key="1">
    <source>
        <dbReference type="EMBL" id="MCP8937160.1"/>
    </source>
</evidence>
<dbReference type="Pfam" id="PF13650">
    <property type="entry name" value="Asp_protease_2"/>
    <property type="match status" value="1"/>
</dbReference>
<reference evidence="1 2" key="1">
    <citation type="submission" date="2022-07" db="EMBL/GenBank/DDBJ databases">
        <authorList>
            <person name="Li W.-J."/>
            <person name="Deng Q.-Q."/>
        </authorList>
    </citation>
    <scope>NUCLEOTIDE SEQUENCE [LARGE SCALE GENOMIC DNA]</scope>
    <source>
        <strain evidence="1 2">SYSU M60028</strain>
    </source>
</reference>
<dbReference type="RefSeq" id="WP_254737829.1">
    <property type="nucleotide sequence ID" value="NZ_JANCLU010000001.1"/>
</dbReference>
<gene>
    <name evidence="1" type="ORF">NK718_01395</name>
</gene>
<sequence>MNLPLEVVEQKKVWNSLDELSREPCDKTAIRNLGAALETAGRRRDAARALIAFSRDCGGDAGSLRTAVNILYRLSDHAGAADAATELIKLSPYDDNGYYLRGLARFGAKDYERAIDDMATAVALFGDKTRISSSAYVTMSKSYEELGRPCDAMTPIATWVAIDPVRNDNSQTQAILAGLRAKGGCPATTGREETIPIARLGETVTIPVTVNGAKGLFILDTGATFVSLTRDFAARAGIQTDGASLVQIRTANGVASARTGKAQTVQFRSIKAEGVAVVVQETAVGFGNKVDGLLGMSFLSRFDLQIDNKNIRLRSRS</sequence>
<keyword evidence="1" id="KW-0378">Hydrolase</keyword>
<keyword evidence="2" id="KW-1185">Reference proteome</keyword>
<dbReference type="InterPro" id="IPR034122">
    <property type="entry name" value="Retropepsin-like_bacterial"/>
</dbReference>
<dbReference type="GO" id="GO:0006508">
    <property type="term" value="P:proteolysis"/>
    <property type="evidence" value="ECO:0007669"/>
    <property type="project" value="UniProtKB-KW"/>
</dbReference>
<dbReference type="SUPFAM" id="SSF48452">
    <property type="entry name" value="TPR-like"/>
    <property type="match status" value="1"/>
</dbReference>